<feature type="region of interest" description="Disordered" evidence="1">
    <location>
        <begin position="26"/>
        <end position="72"/>
    </location>
</feature>
<reference evidence="2" key="1">
    <citation type="submission" date="2020-03" db="EMBL/GenBank/DDBJ databases">
        <authorList>
            <person name="Weist P."/>
        </authorList>
    </citation>
    <scope>NUCLEOTIDE SEQUENCE</scope>
</reference>
<evidence type="ECO:0000313" key="2">
    <source>
        <dbReference type="EMBL" id="CAB1431942.1"/>
    </source>
</evidence>
<dbReference type="EMBL" id="CADEAL010001391">
    <property type="protein sequence ID" value="CAB1431942.1"/>
    <property type="molecule type" value="Genomic_DNA"/>
</dbReference>
<evidence type="ECO:0000313" key="3">
    <source>
        <dbReference type="Proteomes" id="UP001153269"/>
    </source>
</evidence>
<gene>
    <name evidence="2" type="ORF">PLEPLA_LOCUS19999</name>
</gene>
<keyword evidence="3" id="KW-1185">Reference proteome</keyword>
<accession>A0A9N7YLZ5</accession>
<name>A0A9N7YLZ5_PLEPL</name>
<evidence type="ECO:0000256" key="1">
    <source>
        <dbReference type="SAM" id="MobiDB-lite"/>
    </source>
</evidence>
<proteinExistence type="predicted"/>
<comment type="caution">
    <text evidence="2">The sequence shown here is derived from an EMBL/GenBank/DDBJ whole genome shotgun (WGS) entry which is preliminary data.</text>
</comment>
<dbReference type="Proteomes" id="UP001153269">
    <property type="component" value="Unassembled WGS sequence"/>
</dbReference>
<protein>
    <submittedName>
        <fullName evidence="2">Uncharacterized protein</fullName>
    </submittedName>
</protein>
<organism evidence="2 3">
    <name type="scientific">Pleuronectes platessa</name>
    <name type="common">European plaice</name>
    <dbReference type="NCBI Taxonomy" id="8262"/>
    <lineage>
        <taxon>Eukaryota</taxon>
        <taxon>Metazoa</taxon>
        <taxon>Chordata</taxon>
        <taxon>Craniata</taxon>
        <taxon>Vertebrata</taxon>
        <taxon>Euteleostomi</taxon>
        <taxon>Actinopterygii</taxon>
        <taxon>Neopterygii</taxon>
        <taxon>Teleostei</taxon>
        <taxon>Neoteleostei</taxon>
        <taxon>Acanthomorphata</taxon>
        <taxon>Carangaria</taxon>
        <taxon>Pleuronectiformes</taxon>
        <taxon>Pleuronectoidei</taxon>
        <taxon>Pleuronectidae</taxon>
        <taxon>Pleuronectes</taxon>
    </lineage>
</organism>
<sequence length="159" mass="17628">MTTLTSREDFSFHQLVEGVSFPEQTRYDSVQGRPNRAAIQPPATGSLVLAQSPPPHSPSSQGQEGRELAALKENFPRVPVRATSDVSFCYHEFQLADKKGNVLAACGGVLGKIWIWGVLETELKWGREGSDMQRTTAGWNRTRVRCWPRPMGGTPYQPS</sequence>
<dbReference type="AlphaFoldDB" id="A0A9N7YLZ5"/>